<dbReference type="OrthoDB" id="2017544at2759"/>
<dbReference type="InterPro" id="IPR017856">
    <property type="entry name" value="Integrase-like_N"/>
</dbReference>
<protein>
    <recommendedName>
        <fullName evidence="7">YebC-like protein</fullName>
    </recommendedName>
</protein>
<organism evidence="5 6">
    <name type="scientific">Filobasidium floriforme</name>
    <dbReference type="NCBI Taxonomy" id="5210"/>
    <lineage>
        <taxon>Eukaryota</taxon>
        <taxon>Fungi</taxon>
        <taxon>Dikarya</taxon>
        <taxon>Basidiomycota</taxon>
        <taxon>Agaricomycotina</taxon>
        <taxon>Tremellomycetes</taxon>
        <taxon>Filobasidiales</taxon>
        <taxon>Filobasidiaceae</taxon>
        <taxon>Filobasidium</taxon>
    </lineage>
</organism>
<dbReference type="EMBL" id="JABELV010000074">
    <property type="protein sequence ID" value="KAG7532108.1"/>
    <property type="molecule type" value="Genomic_DNA"/>
</dbReference>
<reference evidence="5" key="1">
    <citation type="submission" date="2020-04" db="EMBL/GenBank/DDBJ databases">
        <title>Analysis of mating type loci in Filobasidium floriforme.</title>
        <authorList>
            <person name="Nowrousian M."/>
        </authorList>
    </citation>
    <scope>NUCLEOTIDE SEQUENCE</scope>
    <source>
        <strain evidence="5">CBS 6242</strain>
    </source>
</reference>
<feature type="domain" description="TACO1/YebC-like N-terminal" evidence="4">
    <location>
        <begin position="41"/>
        <end position="110"/>
    </location>
</feature>
<dbReference type="Pfam" id="PF01709">
    <property type="entry name" value="Transcrip_reg"/>
    <property type="match status" value="1"/>
</dbReference>
<feature type="domain" description="TACO1/YebC-like second and third" evidence="3">
    <location>
        <begin position="120"/>
        <end position="262"/>
    </location>
</feature>
<dbReference type="Gene3D" id="3.30.70.980">
    <property type="match status" value="2"/>
</dbReference>
<keyword evidence="2" id="KW-0732">Signal</keyword>
<evidence type="ECO:0000313" key="5">
    <source>
        <dbReference type="EMBL" id="KAG7532108.1"/>
    </source>
</evidence>
<dbReference type="Pfam" id="PF20772">
    <property type="entry name" value="TACO1_YebC_N"/>
    <property type="match status" value="1"/>
</dbReference>
<comment type="similarity">
    <text evidence="1">Belongs to the TACO1 family.</text>
</comment>
<dbReference type="AlphaFoldDB" id="A0A8K0JQB0"/>
<dbReference type="GO" id="GO:0005739">
    <property type="term" value="C:mitochondrion"/>
    <property type="evidence" value="ECO:0007669"/>
    <property type="project" value="TreeGrafter"/>
</dbReference>
<keyword evidence="6" id="KW-1185">Reference proteome</keyword>
<sequence>MMITLSLSACMLRQASLCIPGPSRTVLRGIHQSGARCSGHNRWSKIRHRKGAADSAKSTQFSKITNEIYLSLRPPASPDPALNPRLSAILAKAREVGYPKSNVDTAMNKALNPNEGAALQSITYEAVGPGGQVGMIIECLTDNSNRCVSRVKEQLNKYGGRMSPTAFLFERKGVIKLSLDPGTDRETAFDTLFEVAVEAGAEDVKVVLPTEDVHDQVGGFEVITPPSEVSTIASSISSPFKVIGVEVAYLASTPLRLPANEEDGAADELETGEGLGDVISEEVADKVFSLVEGLEDTGDVVKVWTNVAEV</sequence>
<evidence type="ECO:0008006" key="7">
    <source>
        <dbReference type="Google" id="ProtNLM"/>
    </source>
</evidence>
<evidence type="ECO:0000256" key="1">
    <source>
        <dbReference type="ARBA" id="ARBA00008724"/>
    </source>
</evidence>
<dbReference type="SUPFAM" id="SSF75625">
    <property type="entry name" value="YebC-like"/>
    <property type="match status" value="1"/>
</dbReference>
<dbReference type="PANTHER" id="PTHR12532">
    <property type="entry name" value="TRANSLATIONAL ACTIVATOR OF CYTOCHROME C OXIDASE 1"/>
    <property type="match status" value="1"/>
</dbReference>
<gene>
    <name evidence="5" type="ORF">FFLO_03850</name>
</gene>
<feature type="chain" id="PRO_5035467896" description="YebC-like protein" evidence="2">
    <location>
        <begin position="19"/>
        <end position="310"/>
    </location>
</feature>
<dbReference type="Gene3D" id="1.10.10.200">
    <property type="match status" value="1"/>
</dbReference>
<name>A0A8K0JQB0_9TREE</name>
<evidence type="ECO:0000256" key="2">
    <source>
        <dbReference type="SAM" id="SignalP"/>
    </source>
</evidence>
<evidence type="ECO:0000259" key="4">
    <source>
        <dbReference type="Pfam" id="PF20772"/>
    </source>
</evidence>
<dbReference type="InterPro" id="IPR048300">
    <property type="entry name" value="TACO1_YebC-like_2nd/3rd_dom"/>
</dbReference>
<dbReference type="InterPro" id="IPR049083">
    <property type="entry name" value="TACO1_YebC_N"/>
</dbReference>
<dbReference type="PANTHER" id="PTHR12532:SF0">
    <property type="entry name" value="TRANSLATIONAL ACTIVATOR OF CYTOCHROME C OXIDASE 1"/>
    <property type="match status" value="1"/>
</dbReference>
<dbReference type="InterPro" id="IPR002876">
    <property type="entry name" value="Transcrip_reg_TACO1-like"/>
</dbReference>
<dbReference type="HAMAP" id="MF_00693">
    <property type="entry name" value="Transcrip_reg_TACO1"/>
    <property type="match status" value="1"/>
</dbReference>
<comment type="caution">
    <text evidence="5">The sequence shown here is derived from an EMBL/GenBank/DDBJ whole genome shotgun (WGS) entry which is preliminary data.</text>
</comment>
<dbReference type="Proteomes" id="UP000812966">
    <property type="component" value="Unassembled WGS sequence"/>
</dbReference>
<dbReference type="InterPro" id="IPR026564">
    <property type="entry name" value="Transcrip_reg_TACO1-like_dom3"/>
</dbReference>
<feature type="signal peptide" evidence="2">
    <location>
        <begin position="1"/>
        <end position="18"/>
    </location>
</feature>
<evidence type="ECO:0000259" key="3">
    <source>
        <dbReference type="Pfam" id="PF01709"/>
    </source>
</evidence>
<proteinExistence type="inferred from homology"/>
<evidence type="ECO:0000313" key="6">
    <source>
        <dbReference type="Proteomes" id="UP000812966"/>
    </source>
</evidence>
<dbReference type="InterPro" id="IPR029072">
    <property type="entry name" value="YebC-like"/>
</dbReference>
<accession>A0A8K0JQB0</accession>